<evidence type="ECO:0000256" key="6">
    <source>
        <dbReference type="RuleBase" id="RU367087"/>
    </source>
</evidence>
<dbReference type="InterPro" id="IPR041698">
    <property type="entry name" value="Methyltransf_25"/>
</dbReference>
<dbReference type="Gene3D" id="3.40.50.150">
    <property type="entry name" value="Vaccinia Virus protein VP39"/>
    <property type="match status" value="1"/>
</dbReference>
<dbReference type="InterPro" id="IPR010675">
    <property type="entry name" value="Bin3_C"/>
</dbReference>
<keyword evidence="2 6" id="KW-0489">Methyltransferase</keyword>
<dbReference type="InterPro" id="IPR029063">
    <property type="entry name" value="SAM-dependent_MTases_sf"/>
</dbReference>
<dbReference type="FunFam" id="3.40.50.150:FF:000083">
    <property type="entry name" value="7SK snRNA methylphosphate capping enzyme"/>
    <property type="match status" value="1"/>
</dbReference>
<comment type="similarity">
    <text evidence="1 6">Belongs to the methyltransferase superfamily.</text>
</comment>
<evidence type="ECO:0000313" key="10">
    <source>
        <dbReference type="Proteomes" id="UP001558652"/>
    </source>
</evidence>
<feature type="region of interest" description="Disordered" evidence="7">
    <location>
        <begin position="470"/>
        <end position="506"/>
    </location>
</feature>
<dbReference type="CDD" id="cd02440">
    <property type="entry name" value="AdoMet_MTases"/>
    <property type="match status" value="1"/>
</dbReference>
<keyword evidence="3 6" id="KW-0808">Transferase</keyword>
<dbReference type="Proteomes" id="UP001558652">
    <property type="component" value="Unassembled WGS sequence"/>
</dbReference>
<evidence type="ECO:0000256" key="1">
    <source>
        <dbReference type="ARBA" id="ARBA00008361"/>
    </source>
</evidence>
<evidence type="ECO:0000256" key="2">
    <source>
        <dbReference type="ARBA" id="ARBA00022603"/>
    </source>
</evidence>
<evidence type="ECO:0000256" key="7">
    <source>
        <dbReference type="SAM" id="MobiDB-lite"/>
    </source>
</evidence>
<feature type="domain" description="Bin3-type SAM" evidence="8">
    <location>
        <begin position="84"/>
        <end position="312"/>
    </location>
</feature>
<gene>
    <name evidence="9" type="ORF">AAG570_009469</name>
</gene>
<feature type="region of interest" description="Disordered" evidence="7">
    <location>
        <begin position="311"/>
        <end position="331"/>
    </location>
</feature>
<evidence type="ECO:0000256" key="4">
    <source>
        <dbReference type="ARBA" id="ARBA00022691"/>
    </source>
</evidence>
<dbReference type="GO" id="GO:0008173">
    <property type="term" value="F:RNA methyltransferase activity"/>
    <property type="evidence" value="ECO:0007669"/>
    <property type="project" value="UniProtKB-UniRule"/>
</dbReference>
<evidence type="ECO:0000313" key="9">
    <source>
        <dbReference type="EMBL" id="KAL1137773.1"/>
    </source>
</evidence>
<keyword evidence="4 5" id="KW-0949">S-adenosyl-L-methionine</keyword>
<dbReference type="PROSITE" id="PS51515">
    <property type="entry name" value="BIN3_SAM"/>
    <property type="match status" value="1"/>
</dbReference>
<proteinExistence type="inferred from homology"/>
<dbReference type="GO" id="GO:0008171">
    <property type="term" value="F:O-methyltransferase activity"/>
    <property type="evidence" value="ECO:0007669"/>
    <property type="project" value="UniProtKB-UniRule"/>
</dbReference>
<feature type="compositionally biased region" description="Polar residues" evidence="7">
    <location>
        <begin position="483"/>
        <end position="492"/>
    </location>
</feature>
<dbReference type="InterPro" id="IPR039772">
    <property type="entry name" value="Bin3-like"/>
</dbReference>
<dbReference type="EMBL" id="JBFDAA010000004">
    <property type="protein sequence ID" value="KAL1137773.1"/>
    <property type="molecule type" value="Genomic_DNA"/>
</dbReference>
<keyword evidence="10" id="KW-1185">Reference proteome</keyword>
<dbReference type="GO" id="GO:0032259">
    <property type="term" value="P:methylation"/>
    <property type="evidence" value="ECO:0007669"/>
    <property type="project" value="UniProtKB-KW"/>
</dbReference>
<dbReference type="SUPFAM" id="SSF53335">
    <property type="entry name" value="S-adenosyl-L-methionine-dependent methyltransferases"/>
    <property type="match status" value="1"/>
</dbReference>
<feature type="compositionally biased region" description="Basic and acidic residues" evidence="7">
    <location>
        <begin position="496"/>
        <end position="506"/>
    </location>
</feature>
<name>A0ABD0Z692_9HEMI</name>
<dbReference type="AlphaFoldDB" id="A0ABD0Z692"/>
<protein>
    <recommendedName>
        <fullName evidence="6">RNA methyltransferase</fullName>
        <ecNumber evidence="6">2.1.1.-</ecNumber>
    </recommendedName>
</protein>
<dbReference type="Pfam" id="PF13649">
    <property type="entry name" value="Methyltransf_25"/>
    <property type="match status" value="1"/>
</dbReference>
<feature type="compositionally biased region" description="Basic and acidic residues" evidence="7">
    <location>
        <begin position="319"/>
        <end position="331"/>
    </location>
</feature>
<sequence>MPYKKHKQQPEENKHKCCRKKPQHSFGGGNGQKPFPQHKKRKQFIPPTKFLLGGNINDPLNLNSLQDEEINRYYGYRNLNHEVDPRLKLLVNRRELFEGRDVLDVGCNTGHITVSIARDLGARTVVGLDLDRSLVDAARANLRRHRPHTTTKQFPLSMPVTYGPLDVPGIHSSTGFPNNISFVQGNYVLQSDVLVELEQPQFDVILCLSVTKWLHLNWGDAGLKRAFKRMFAQLRPGGTLILEPQSWTSYKRKKNLTEAIWKNYQMIKLFPPKFTQYLLTEVGFSKCEVIGAPLHQSRGFQRPIKVFTKGETPLSSRTPADRREVEEERKTTEINDNTVGMETNDTKDSDSSEVLGRLSGKLSNLGYLEGNNGNSSNSMDIENKVKTKLLTKSPTNITEGECATESSILKHSCVKRKMSESELSIDDSISAKRLLTECKVEALQNKPSCDPHTIQNISNGFVLTKENSLKQSSEGETLEGTEIINSNKTVENNGKPGERSENGSER</sequence>
<evidence type="ECO:0000256" key="5">
    <source>
        <dbReference type="PROSITE-ProRule" id="PRU00848"/>
    </source>
</evidence>
<dbReference type="PANTHER" id="PTHR12315:SF0">
    <property type="entry name" value="7SK SNRNA METHYLPHOSPHATE CAPPING ENZYME"/>
    <property type="match status" value="1"/>
</dbReference>
<dbReference type="InterPro" id="IPR024160">
    <property type="entry name" value="BIN3_SAM-bd_dom"/>
</dbReference>
<dbReference type="PANTHER" id="PTHR12315">
    <property type="entry name" value="BICOID-INTERACTING PROTEIN RELATED"/>
    <property type="match status" value="1"/>
</dbReference>
<comment type="caution">
    <text evidence="9">The sequence shown here is derived from an EMBL/GenBank/DDBJ whole genome shotgun (WGS) entry which is preliminary data.</text>
</comment>
<feature type="region of interest" description="Disordered" evidence="7">
    <location>
        <begin position="1"/>
        <end position="40"/>
    </location>
</feature>
<reference evidence="9 10" key="1">
    <citation type="submission" date="2024-07" db="EMBL/GenBank/DDBJ databases">
        <title>Chromosome-level genome assembly of the water stick insect Ranatra chinensis (Heteroptera: Nepidae).</title>
        <authorList>
            <person name="Liu X."/>
        </authorList>
    </citation>
    <scope>NUCLEOTIDE SEQUENCE [LARGE SCALE GENOMIC DNA]</scope>
    <source>
        <strain evidence="9">Cailab_2021Rc</strain>
        <tissue evidence="9">Muscle</tissue>
    </source>
</reference>
<evidence type="ECO:0000259" key="8">
    <source>
        <dbReference type="PROSITE" id="PS51515"/>
    </source>
</evidence>
<evidence type="ECO:0000256" key="3">
    <source>
        <dbReference type="ARBA" id="ARBA00022679"/>
    </source>
</evidence>
<organism evidence="9 10">
    <name type="scientific">Ranatra chinensis</name>
    <dbReference type="NCBI Taxonomy" id="642074"/>
    <lineage>
        <taxon>Eukaryota</taxon>
        <taxon>Metazoa</taxon>
        <taxon>Ecdysozoa</taxon>
        <taxon>Arthropoda</taxon>
        <taxon>Hexapoda</taxon>
        <taxon>Insecta</taxon>
        <taxon>Pterygota</taxon>
        <taxon>Neoptera</taxon>
        <taxon>Paraneoptera</taxon>
        <taxon>Hemiptera</taxon>
        <taxon>Heteroptera</taxon>
        <taxon>Panheteroptera</taxon>
        <taxon>Nepomorpha</taxon>
        <taxon>Nepidae</taxon>
        <taxon>Ranatrinae</taxon>
        <taxon>Ranatra</taxon>
    </lineage>
</organism>
<dbReference type="EC" id="2.1.1.-" evidence="6"/>
<accession>A0ABD0Z692</accession>
<dbReference type="Pfam" id="PF06859">
    <property type="entry name" value="Bin3"/>
    <property type="match status" value="1"/>
</dbReference>